<feature type="chain" id="PRO_5003614673" description="DUF5666 domain-containing protein" evidence="2">
    <location>
        <begin position="26"/>
        <end position="257"/>
    </location>
</feature>
<evidence type="ECO:0000256" key="1">
    <source>
        <dbReference type="SAM" id="MobiDB-lite"/>
    </source>
</evidence>
<evidence type="ECO:0000313" key="3">
    <source>
        <dbReference type="EMBL" id="AFE03287.1"/>
    </source>
</evidence>
<keyword evidence="4" id="KW-1185">Reference proteome</keyword>
<feature type="compositionally biased region" description="Low complexity" evidence="1">
    <location>
        <begin position="73"/>
        <end position="102"/>
    </location>
</feature>
<evidence type="ECO:0008006" key="5">
    <source>
        <dbReference type="Google" id="ProtNLM"/>
    </source>
</evidence>
<dbReference type="OrthoDB" id="5526293at2"/>
<dbReference type="AlphaFoldDB" id="H8MUZ3"/>
<dbReference type="EMBL" id="CP003389">
    <property type="protein sequence ID" value="AFE03287.1"/>
    <property type="molecule type" value="Genomic_DNA"/>
</dbReference>
<reference evidence="4" key="2">
    <citation type="submission" date="2012-03" db="EMBL/GenBank/DDBJ databases">
        <title>Genome sequence of the fruiting myxobacterium Corallococcus coralloides DSM 2259.</title>
        <authorList>
            <person name="Huntley S."/>
            <person name="Zhang Y."/>
            <person name="Treuner-Lange A."/>
            <person name="Sensen C.W."/>
            <person name="Sogaard-Andersen L."/>
        </authorList>
    </citation>
    <scope>NUCLEOTIDE SEQUENCE [LARGE SCALE GENOMIC DNA]</scope>
    <source>
        <strain evidence="4">ATCC 25202 / DSM 2259 / NBRC 100086 / M2</strain>
    </source>
</reference>
<dbReference type="HOGENOM" id="CLU_1080585_0_0_7"/>
<proteinExistence type="predicted"/>
<feature type="compositionally biased region" description="Gly residues" evidence="1">
    <location>
        <begin position="141"/>
        <end position="150"/>
    </location>
</feature>
<feature type="signal peptide" evidence="2">
    <location>
        <begin position="1"/>
        <end position="25"/>
    </location>
</feature>
<organism evidence="3 4">
    <name type="scientific">Corallococcus coralloides (strain ATCC 25202 / DSM 2259 / NBRC 100086 / M2)</name>
    <name type="common">Myxococcus coralloides</name>
    <dbReference type="NCBI Taxonomy" id="1144275"/>
    <lineage>
        <taxon>Bacteria</taxon>
        <taxon>Pseudomonadati</taxon>
        <taxon>Myxococcota</taxon>
        <taxon>Myxococcia</taxon>
        <taxon>Myxococcales</taxon>
        <taxon>Cystobacterineae</taxon>
        <taxon>Myxococcaceae</taxon>
        <taxon>Corallococcus</taxon>
    </lineage>
</organism>
<dbReference type="KEGG" id="ccx:COCOR_00127"/>
<gene>
    <name evidence="3" type="ordered locus">COCOR_00127</name>
</gene>
<keyword evidence="2" id="KW-0732">Signal</keyword>
<protein>
    <recommendedName>
        <fullName evidence="5">DUF5666 domain-containing protein</fullName>
    </recommendedName>
</protein>
<name>H8MUZ3_CORCM</name>
<dbReference type="InParanoid" id="H8MUZ3"/>
<feature type="region of interest" description="Disordered" evidence="1">
    <location>
        <begin position="25"/>
        <end position="166"/>
    </location>
</feature>
<evidence type="ECO:0000313" key="4">
    <source>
        <dbReference type="Proteomes" id="UP000007587"/>
    </source>
</evidence>
<dbReference type="Proteomes" id="UP000007587">
    <property type="component" value="Chromosome"/>
</dbReference>
<sequence length="257" mass="25586">MRRDTWLGLGIAGLACLLMCAGAQSGGMEDDAASEETTAPAGSRVITPQAPAATPPAPAATPQQQPGTGGSGTNTQAPAGTAPANAPAQAPAGTAPANAPAQGTGGSGDIPASDPNSPSAEPNPEGQTTPPNPGPETKTGTGTGGTGNTGTGAPATAKPPAPGAQQGVAVVDAIYRGKVRSVSDKEVVIDNEGTRLPLEISTQTRVVRDGEDIGVTELKEGERVRATVNLVGRSHTREIAVLTGAEARRDAETQRRR</sequence>
<accession>H8MUZ3</accession>
<reference evidence="3 4" key="1">
    <citation type="journal article" date="2012" name="J. Bacteriol.">
        <title>Complete Genome Sequence of the Fruiting Myxobacterium Corallococcus coralloides DSM 2259.</title>
        <authorList>
            <person name="Huntley S."/>
            <person name="Zhang Y."/>
            <person name="Treuner-Lange A."/>
            <person name="Kneip S."/>
            <person name="Sensen C.W."/>
            <person name="Sogaard-Andersen L."/>
        </authorList>
    </citation>
    <scope>NUCLEOTIDE SEQUENCE [LARGE SCALE GENOMIC DNA]</scope>
    <source>
        <strain evidence="4">ATCC 25202 / DSM 2259 / NBRC 100086 / M2</strain>
    </source>
</reference>
<dbReference type="RefSeq" id="WP_014392980.1">
    <property type="nucleotide sequence ID" value="NC_017030.1"/>
</dbReference>
<dbReference type="STRING" id="1144275.COCOR_00127"/>
<evidence type="ECO:0000256" key="2">
    <source>
        <dbReference type="SAM" id="SignalP"/>
    </source>
</evidence>
<dbReference type="PROSITE" id="PS51257">
    <property type="entry name" value="PROKAR_LIPOPROTEIN"/>
    <property type="match status" value="1"/>
</dbReference>